<reference evidence="8 9" key="1">
    <citation type="submission" date="2016-07" db="EMBL/GenBank/DDBJ databases">
        <title>Multiple horizontal gene transfer events from other fungi enriched the ability of initially mycotrophic Trichoderma (Ascomycota) to feed on dead plant biomass.</title>
        <authorList>
            <consortium name="DOE Joint Genome Institute"/>
            <person name="Aerts A."/>
            <person name="Atanasova L."/>
            <person name="Chenthamara K."/>
            <person name="Zhang J."/>
            <person name="Grujic M."/>
            <person name="Henrissat B."/>
            <person name="Kuo A."/>
            <person name="Salamov A."/>
            <person name="Lipzen A."/>
            <person name="Labutti K."/>
            <person name="Barry K."/>
            <person name="Miao Y."/>
            <person name="Rahimi M.J."/>
            <person name="Shen Q."/>
            <person name="Grigoriev I.V."/>
            <person name="Kubicek C.P."/>
            <person name="Druzhinina I.S."/>
        </authorList>
    </citation>
    <scope>NUCLEOTIDE SEQUENCE [LARGE SCALE GENOMIC DNA]</scope>
    <source>
        <strain evidence="8 9">ATCC 18648</strain>
    </source>
</reference>
<dbReference type="GO" id="GO:0006559">
    <property type="term" value="P:L-phenylalanine catabolic process"/>
    <property type="evidence" value="ECO:0007669"/>
    <property type="project" value="UniProtKB-UniPathway"/>
</dbReference>
<dbReference type="InterPro" id="IPR005708">
    <property type="entry name" value="Homogentis_dOase"/>
</dbReference>
<feature type="domain" description="Homogentisate 1,2-dioxygenase N-terminal" evidence="7">
    <location>
        <begin position="13"/>
        <end position="70"/>
    </location>
</feature>
<keyword evidence="6" id="KW-0408">Iron</keyword>
<dbReference type="OrthoDB" id="1689029at2759"/>
<dbReference type="GO" id="GO:0006570">
    <property type="term" value="P:tyrosine metabolic process"/>
    <property type="evidence" value="ECO:0007669"/>
    <property type="project" value="InterPro"/>
</dbReference>
<keyword evidence="5" id="KW-0560">Oxidoreductase</keyword>
<evidence type="ECO:0000256" key="6">
    <source>
        <dbReference type="ARBA" id="ARBA00023004"/>
    </source>
</evidence>
<sequence length="71" mass="8158">MPVTEFATKERYRYQNGFNNHLESEAIEGAIPTAQNSPQKPPYGLYAEKLSGTAFTAPRHDNKQTWLYRIL</sequence>
<dbReference type="Pfam" id="PF20510">
    <property type="entry name" value="HgmA_N"/>
    <property type="match status" value="1"/>
</dbReference>
<dbReference type="Proteomes" id="UP000240760">
    <property type="component" value="Unassembled WGS sequence"/>
</dbReference>
<dbReference type="EMBL" id="KZ679130">
    <property type="protein sequence ID" value="PTB77569.1"/>
    <property type="molecule type" value="Genomic_DNA"/>
</dbReference>
<dbReference type="AlphaFoldDB" id="A0A2T4C7M2"/>
<evidence type="ECO:0000313" key="9">
    <source>
        <dbReference type="Proteomes" id="UP000240760"/>
    </source>
</evidence>
<dbReference type="GO" id="GO:0046872">
    <property type="term" value="F:metal ion binding"/>
    <property type="evidence" value="ECO:0007669"/>
    <property type="project" value="UniProtKB-KW"/>
</dbReference>
<keyword evidence="4 8" id="KW-0223">Dioxygenase</keyword>
<protein>
    <recommendedName>
        <fullName evidence="2">homogentisate 1,2-dioxygenase</fullName>
        <ecNumber evidence="2">1.13.11.5</ecNumber>
    </recommendedName>
</protein>
<dbReference type="InterPro" id="IPR011051">
    <property type="entry name" value="RmlC_Cupin_sf"/>
</dbReference>
<dbReference type="SUPFAM" id="SSF51182">
    <property type="entry name" value="RmlC-like cupins"/>
    <property type="match status" value="1"/>
</dbReference>
<dbReference type="GO" id="GO:0005737">
    <property type="term" value="C:cytoplasm"/>
    <property type="evidence" value="ECO:0007669"/>
    <property type="project" value="TreeGrafter"/>
</dbReference>
<dbReference type="PANTHER" id="PTHR11056">
    <property type="entry name" value="HOMOGENTISATE 1,2-DIOXYGENASE"/>
    <property type="match status" value="1"/>
</dbReference>
<dbReference type="GO" id="GO:0004411">
    <property type="term" value="F:homogentisate 1,2-dioxygenase activity"/>
    <property type="evidence" value="ECO:0007669"/>
    <property type="project" value="UniProtKB-EC"/>
</dbReference>
<evidence type="ECO:0000256" key="4">
    <source>
        <dbReference type="ARBA" id="ARBA00022964"/>
    </source>
</evidence>
<evidence type="ECO:0000259" key="7">
    <source>
        <dbReference type="Pfam" id="PF20510"/>
    </source>
</evidence>
<keyword evidence="3" id="KW-0479">Metal-binding</keyword>
<evidence type="ECO:0000256" key="2">
    <source>
        <dbReference type="ARBA" id="ARBA00013127"/>
    </source>
</evidence>
<dbReference type="InterPro" id="IPR046452">
    <property type="entry name" value="HgmA_N"/>
</dbReference>
<evidence type="ECO:0000256" key="3">
    <source>
        <dbReference type="ARBA" id="ARBA00022723"/>
    </source>
</evidence>
<dbReference type="EC" id="1.13.11.5" evidence="2"/>
<comment type="pathway">
    <text evidence="1">Amino-acid degradation; L-phenylalanine degradation; acetoacetate and fumarate from L-phenylalanine: step 4/6.</text>
</comment>
<feature type="non-terminal residue" evidence="8">
    <location>
        <position position="71"/>
    </location>
</feature>
<evidence type="ECO:0000256" key="5">
    <source>
        <dbReference type="ARBA" id="ARBA00023002"/>
    </source>
</evidence>
<dbReference type="STRING" id="983965.A0A2T4C7M2"/>
<organism evidence="8 9">
    <name type="scientific">Trichoderma longibrachiatum ATCC 18648</name>
    <dbReference type="NCBI Taxonomy" id="983965"/>
    <lineage>
        <taxon>Eukaryota</taxon>
        <taxon>Fungi</taxon>
        <taxon>Dikarya</taxon>
        <taxon>Ascomycota</taxon>
        <taxon>Pezizomycotina</taxon>
        <taxon>Sordariomycetes</taxon>
        <taxon>Hypocreomycetidae</taxon>
        <taxon>Hypocreales</taxon>
        <taxon>Hypocreaceae</taxon>
        <taxon>Trichoderma</taxon>
    </lineage>
</organism>
<gene>
    <name evidence="8" type="ORF">M440DRAFT_1216586</name>
</gene>
<dbReference type="PANTHER" id="PTHR11056:SF0">
    <property type="entry name" value="HOMOGENTISATE 1,2-DIOXYGENASE"/>
    <property type="match status" value="1"/>
</dbReference>
<name>A0A2T4C7M2_TRILO</name>
<proteinExistence type="predicted"/>
<evidence type="ECO:0000256" key="1">
    <source>
        <dbReference type="ARBA" id="ARBA00004704"/>
    </source>
</evidence>
<keyword evidence="9" id="KW-1185">Reference proteome</keyword>
<dbReference type="UniPathway" id="UPA00139">
    <property type="reaction ID" value="UER00339"/>
</dbReference>
<accession>A0A2T4C7M2</accession>
<evidence type="ECO:0000313" key="8">
    <source>
        <dbReference type="EMBL" id="PTB77569.1"/>
    </source>
</evidence>